<dbReference type="InterPro" id="IPR013762">
    <property type="entry name" value="Integrase-like_cat_sf"/>
</dbReference>
<dbReference type="AlphaFoldDB" id="A0A9X2YF40"/>
<dbReference type="GO" id="GO:0003677">
    <property type="term" value="F:DNA binding"/>
    <property type="evidence" value="ECO:0007669"/>
    <property type="project" value="UniProtKB-KW"/>
</dbReference>
<dbReference type="InterPro" id="IPR011010">
    <property type="entry name" value="DNA_brk_join_enz"/>
</dbReference>
<comment type="caution">
    <text evidence="4">The sequence shown here is derived from an EMBL/GenBank/DDBJ whole genome shotgun (WGS) entry which is preliminary data.</text>
</comment>
<dbReference type="InterPro" id="IPR052925">
    <property type="entry name" value="Phage_Integrase-like_Recomb"/>
</dbReference>
<dbReference type="EMBL" id="JACKRN010000748">
    <property type="protein sequence ID" value="MCV7072787.1"/>
    <property type="molecule type" value="Genomic_DNA"/>
</dbReference>
<keyword evidence="1" id="KW-0238">DNA-binding</keyword>
<dbReference type="GO" id="GO:0006310">
    <property type="term" value="P:DNA recombination"/>
    <property type="evidence" value="ECO:0007669"/>
    <property type="project" value="UniProtKB-KW"/>
</dbReference>
<dbReference type="SUPFAM" id="SSF47823">
    <property type="entry name" value="lambda integrase-like, N-terminal domain"/>
    <property type="match status" value="1"/>
</dbReference>
<evidence type="ECO:0000259" key="3">
    <source>
        <dbReference type="PROSITE" id="PS51898"/>
    </source>
</evidence>
<dbReference type="PROSITE" id="PS51898">
    <property type="entry name" value="TYR_RECOMBINASE"/>
    <property type="match status" value="1"/>
</dbReference>
<dbReference type="InterPro" id="IPR010998">
    <property type="entry name" value="Integrase_recombinase_N"/>
</dbReference>
<organism evidence="4 5">
    <name type="scientific">Mycolicibacterium rufum</name>
    <dbReference type="NCBI Taxonomy" id="318424"/>
    <lineage>
        <taxon>Bacteria</taxon>
        <taxon>Bacillati</taxon>
        <taxon>Actinomycetota</taxon>
        <taxon>Actinomycetes</taxon>
        <taxon>Mycobacteriales</taxon>
        <taxon>Mycobacteriaceae</taxon>
        <taxon>Mycolicibacterium</taxon>
    </lineage>
</organism>
<dbReference type="PANTHER" id="PTHR34605:SF3">
    <property type="entry name" value="P CELL-TYPE AGGLUTINATION PROTEIN MAP4-LIKE-RELATED"/>
    <property type="match status" value="1"/>
</dbReference>
<keyword evidence="2" id="KW-0233">DNA recombination</keyword>
<dbReference type="Pfam" id="PF00589">
    <property type="entry name" value="Phage_integrase"/>
    <property type="match status" value="1"/>
</dbReference>
<reference evidence="4" key="2">
    <citation type="journal article" date="2022" name="BMC Genomics">
        <title>Comparative genome analysis of mycobacteria focusing on tRNA and non-coding RNA.</title>
        <authorList>
            <person name="Behra P.R.K."/>
            <person name="Pettersson B.M.F."/>
            <person name="Ramesh M."/>
            <person name="Das S."/>
            <person name="Dasgupta S."/>
            <person name="Kirsebom L.A."/>
        </authorList>
    </citation>
    <scope>NUCLEOTIDE SEQUENCE</scope>
    <source>
        <strain evidence="4">DSM 45406</strain>
    </source>
</reference>
<dbReference type="CDD" id="cd00799">
    <property type="entry name" value="INT_Cre_C"/>
    <property type="match status" value="1"/>
</dbReference>
<dbReference type="InterPro" id="IPR002104">
    <property type="entry name" value="Integrase_catalytic"/>
</dbReference>
<evidence type="ECO:0000313" key="4">
    <source>
        <dbReference type="EMBL" id="MCV7072787.1"/>
    </source>
</evidence>
<evidence type="ECO:0000256" key="2">
    <source>
        <dbReference type="ARBA" id="ARBA00023172"/>
    </source>
</evidence>
<accession>A0A9X2YF40</accession>
<evidence type="ECO:0000256" key="1">
    <source>
        <dbReference type="ARBA" id="ARBA00023125"/>
    </source>
</evidence>
<dbReference type="Proteomes" id="UP001140272">
    <property type="component" value="Unassembled WGS sequence"/>
</dbReference>
<protein>
    <submittedName>
        <fullName evidence="4">Site-specific integrase</fullName>
    </submittedName>
</protein>
<reference evidence="4" key="1">
    <citation type="submission" date="2020-07" db="EMBL/GenBank/DDBJ databases">
        <authorList>
            <person name="Pettersson B.M.F."/>
            <person name="Behra P.R.K."/>
            <person name="Ramesh M."/>
            <person name="Das S."/>
            <person name="Dasgupta S."/>
            <person name="Kirsebom L.A."/>
        </authorList>
    </citation>
    <scope>NUCLEOTIDE SEQUENCE</scope>
    <source>
        <strain evidence="4">DSM 45406</strain>
    </source>
</reference>
<feature type="domain" description="Tyr recombinase" evidence="3">
    <location>
        <begin position="46"/>
        <end position="253"/>
    </location>
</feature>
<evidence type="ECO:0000313" key="5">
    <source>
        <dbReference type="Proteomes" id="UP001140272"/>
    </source>
</evidence>
<proteinExistence type="predicted"/>
<dbReference type="Gene3D" id="1.10.150.130">
    <property type="match status" value="1"/>
</dbReference>
<dbReference type="SUPFAM" id="SSF56349">
    <property type="entry name" value="DNA breaking-rejoining enzymes"/>
    <property type="match status" value="1"/>
</dbReference>
<dbReference type="Gene3D" id="1.10.443.10">
    <property type="entry name" value="Intergrase catalytic core"/>
    <property type="match status" value="1"/>
</dbReference>
<dbReference type="PANTHER" id="PTHR34605">
    <property type="entry name" value="PHAGE_INTEGRASE DOMAIN-CONTAINING PROTEIN"/>
    <property type="match status" value="1"/>
</dbReference>
<dbReference type="GO" id="GO:0015074">
    <property type="term" value="P:DNA integration"/>
    <property type="evidence" value="ECO:0007669"/>
    <property type="project" value="InterPro"/>
</dbReference>
<sequence>MSRRLSAIKFAHSVHDLPDPTTNARVLAVWEGIRRTHTTPLEQAAPLMPPLLLDVVDACPVTRTWATPSRPPEPNLAGLRDRALLLVGFVTALRRSELAALDIAHVNDHPNGLVVSIARSKTNQIGERAELVVIPHGAHPGRSPVTALRSWLAAADITDGPVFRPVSKGNRPLSRRLHPESVNTLVQNAIARAGIDPGPYSAHSLRAGFVTHAHLRGASDRAIAHQTRHRSLATLGTYVRIHQAWDDNAATQLGL</sequence>
<name>A0A9X2YF40_9MYCO</name>
<gene>
    <name evidence="4" type="ORF">H7H73_22925</name>
</gene>